<evidence type="ECO:0000259" key="1">
    <source>
        <dbReference type="Pfam" id="PF03872"/>
    </source>
</evidence>
<accession>A0ABT2BGH3</accession>
<dbReference type="Pfam" id="PF03872">
    <property type="entry name" value="RseA_N"/>
    <property type="match status" value="1"/>
</dbReference>
<dbReference type="InterPro" id="IPR052383">
    <property type="entry name" value="Anti-sigma-E_RseA-like"/>
</dbReference>
<gene>
    <name evidence="2" type="ORF">NX773_05485</name>
</gene>
<dbReference type="Gene3D" id="1.10.10.880">
    <property type="entry name" value="Anti sigma-E protein RseA, N-terminal domain"/>
    <property type="match status" value="1"/>
</dbReference>
<sequence length="99" mass="10774">METNKKIREHISALCDGELPTGDLELAFAGLHTADGHHAWEVYHRIGDVLRSQGAQDLSPGFTERLNARLAAEPLPSRRRAEAVAEVEPKPAVAVASRP</sequence>
<dbReference type="InterPro" id="IPR005572">
    <property type="entry name" value="Anti-sigma_E_RseA_N"/>
</dbReference>
<name>A0ABT2BGH3_9BURK</name>
<dbReference type="SUPFAM" id="SSF89069">
    <property type="entry name" value="N-terminal, cytoplasmic domain of anti-sigmaE factor RseA"/>
    <property type="match status" value="1"/>
</dbReference>
<evidence type="ECO:0000313" key="3">
    <source>
        <dbReference type="Proteomes" id="UP001205861"/>
    </source>
</evidence>
<dbReference type="RefSeq" id="WP_258855318.1">
    <property type="nucleotide sequence ID" value="NZ_JANUGV010000001.1"/>
</dbReference>
<proteinExistence type="predicted"/>
<dbReference type="InterPro" id="IPR036147">
    <property type="entry name" value="Anti-sigma_E_RseA_N_sf"/>
</dbReference>
<dbReference type="CDD" id="cd16328">
    <property type="entry name" value="RseA_N"/>
    <property type="match status" value="1"/>
</dbReference>
<protein>
    <submittedName>
        <fullName evidence="2">Sigma-E factor negative regulatory protein</fullName>
    </submittedName>
</protein>
<dbReference type="PANTHER" id="PTHR38104:SF1">
    <property type="entry name" value="ANTI-SIGMA-E FACTOR RSEA"/>
    <property type="match status" value="1"/>
</dbReference>
<keyword evidence="3" id="KW-1185">Reference proteome</keyword>
<comment type="caution">
    <text evidence="2">The sequence shown here is derived from an EMBL/GenBank/DDBJ whole genome shotgun (WGS) entry which is preliminary data.</text>
</comment>
<dbReference type="EMBL" id="JANUGV010000001">
    <property type="protein sequence ID" value="MCS0607614.1"/>
    <property type="molecule type" value="Genomic_DNA"/>
</dbReference>
<feature type="domain" description="Anti sigma-E protein RseA N-terminal" evidence="1">
    <location>
        <begin position="8"/>
        <end position="91"/>
    </location>
</feature>
<evidence type="ECO:0000313" key="2">
    <source>
        <dbReference type="EMBL" id="MCS0607614.1"/>
    </source>
</evidence>
<reference evidence="2 3" key="1">
    <citation type="submission" date="2022-08" db="EMBL/GenBank/DDBJ databases">
        <title>Reclassification of Massilia species as members of the genera Telluria, Duganella, Pseudoduganella, Mokoshia gen. nov. and Zemynaea gen. nov. using orthogonal and non-orthogonal genome-based approaches.</title>
        <authorList>
            <person name="Bowman J.P."/>
        </authorList>
    </citation>
    <scope>NUCLEOTIDE SEQUENCE [LARGE SCALE GENOMIC DNA]</scope>
    <source>
        <strain evidence="2 3">JCM 31607</strain>
    </source>
</reference>
<organism evidence="2 3">
    <name type="scientific">Massilia solisilvae</name>
    <dbReference type="NCBI Taxonomy" id="1811225"/>
    <lineage>
        <taxon>Bacteria</taxon>
        <taxon>Pseudomonadati</taxon>
        <taxon>Pseudomonadota</taxon>
        <taxon>Betaproteobacteria</taxon>
        <taxon>Burkholderiales</taxon>
        <taxon>Oxalobacteraceae</taxon>
        <taxon>Telluria group</taxon>
        <taxon>Massilia</taxon>
    </lineage>
</organism>
<dbReference type="Proteomes" id="UP001205861">
    <property type="component" value="Unassembled WGS sequence"/>
</dbReference>
<dbReference type="PANTHER" id="PTHR38104">
    <property type="match status" value="1"/>
</dbReference>